<feature type="chain" id="PRO_5001960669" description="DUF2125 domain-containing protein" evidence="1">
    <location>
        <begin position="23"/>
        <end position="302"/>
    </location>
</feature>
<name>A0A0A0CZR4_9PROT</name>
<evidence type="ECO:0000256" key="1">
    <source>
        <dbReference type="SAM" id="SignalP"/>
    </source>
</evidence>
<dbReference type="OrthoDB" id="7332499at2"/>
<keyword evidence="1" id="KW-0732">Signal</keyword>
<comment type="caution">
    <text evidence="2">The sequence shown here is derived from an EMBL/GenBank/DDBJ whole genome shotgun (WGS) entry which is preliminary data.</text>
</comment>
<dbReference type="RefSeq" id="WP_034846765.1">
    <property type="nucleotide sequence ID" value="NZ_JANX01000608.1"/>
</dbReference>
<evidence type="ECO:0000313" key="3">
    <source>
        <dbReference type="Proteomes" id="UP000029995"/>
    </source>
</evidence>
<organism evidence="2 3">
    <name type="scientific">Inquilinus limosus MP06</name>
    <dbReference type="NCBI Taxonomy" id="1398085"/>
    <lineage>
        <taxon>Bacteria</taxon>
        <taxon>Pseudomonadati</taxon>
        <taxon>Pseudomonadota</taxon>
        <taxon>Alphaproteobacteria</taxon>
        <taxon>Rhodospirillales</taxon>
        <taxon>Rhodospirillaceae</taxon>
        <taxon>Inquilinus</taxon>
    </lineage>
</organism>
<reference evidence="2 3" key="1">
    <citation type="submission" date="2014-01" db="EMBL/GenBank/DDBJ databases">
        <title>Genome sequence determination for a cystic fibrosis isolate, Inquilinus limosus.</title>
        <authorList>
            <person name="Pino M."/>
            <person name="Di Conza J."/>
            <person name="Gutkind G."/>
        </authorList>
    </citation>
    <scope>NUCLEOTIDE SEQUENCE [LARGE SCALE GENOMIC DNA]</scope>
    <source>
        <strain evidence="2 3">MP06</strain>
    </source>
</reference>
<feature type="signal peptide" evidence="1">
    <location>
        <begin position="1"/>
        <end position="22"/>
    </location>
</feature>
<proteinExistence type="predicted"/>
<accession>A0A0A0CZR4</accession>
<dbReference type="Proteomes" id="UP000029995">
    <property type="component" value="Unassembled WGS sequence"/>
</dbReference>
<protein>
    <recommendedName>
        <fullName evidence="4">DUF2125 domain-containing protein</fullName>
    </recommendedName>
</protein>
<sequence length="302" mass="31281">MSVFRASTAAALVALVTAPAFAAEVPSDPVERCKGLLTIAPADSPMHNAQVGSVESFGDSGCKFIDVKMTEPADKVTAGEAPTTVSIAELTIDKLDFAKAYDSKPSPTMTAQAKGISIDNPQVKAVLGEDPFNVAIDYRLDEGSKQFSLNQFELSGDSLGQLSLDGALDGVNSADPTAAADPSQLLGTASLRKIKLHFENKGIIDKVIAFATAQGEDPKTAIEQGKSQAVLGMAALSAIGVPEAAVKSLMAFAQDFPAPKGPLTISMDPSAPVPLAQFATIKPGDAKSMDLVKSLNVAVTYN</sequence>
<evidence type="ECO:0008006" key="4">
    <source>
        <dbReference type="Google" id="ProtNLM"/>
    </source>
</evidence>
<dbReference type="AlphaFoldDB" id="A0A0A0CZR4"/>
<dbReference type="EMBL" id="JANX01000608">
    <property type="protein sequence ID" value="KGM31073.1"/>
    <property type="molecule type" value="Genomic_DNA"/>
</dbReference>
<evidence type="ECO:0000313" key="2">
    <source>
        <dbReference type="EMBL" id="KGM31073.1"/>
    </source>
</evidence>
<gene>
    <name evidence="2" type="ORF">P409_29350</name>
</gene>